<evidence type="ECO:0000313" key="9">
    <source>
        <dbReference type="Proteomes" id="UP000410492"/>
    </source>
</evidence>
<dbReference type="Gene3D" id="3.40.80.10">
    <property type="entry name" value="Peptidoglycan recognition protein-like"/>
    <property type="match status" value="1"/>
</dbReference>
<comment type="similarity">
    <text evidence="1">Belongs to the N-acetylmuramoyl-L-alanine amidase 2 family.</text>
</comment>
<name>A0A653C529_CALMS</name>
<organism evidence="8 9">
    <name type="scientific">Callosobruchus maculatus</name>
    <name type="common">Southern cowpea weevil</name>
    <name type="synonym">Pulse bruchid</name>
    <dbReference type="NCBI Taxonomy" id="64391"/>
    <lineage>
        <taxon>Eukaryota</taxon>
        <taxon>Metazoa</taxon>
        <taxon>Ecdysozoa</taxon>
        <taxon>Arthropoda</taxon>
        <taxon>Hexapoda</taxon>
        <taxon>Insecta</taxon>
        <taxon>Pterygota</taxon>
        <taxon>Neoptera</taxon>
        <taxon>Endopterygota</taxon>
        <taxon>Coleoptera</taxon>
        <taxon>Polyphaga</taxon>
        <taxon>Cucujiformia</taxon>
        <taxon>Chrysomeloidea</taxon>
        <taxon>Chrysomelidae</taxon>
        <taxon>Bruchinae</taxon>
        <taxon>Bruchini</taxon>
        <taxon>Callosobruchus</taxon>
    </lineage>
</organism>
<keyword evidence="3" id="KW-0391">Immunity</keyword>
<dbReference type="GO" id="GO:0008270">
    <property type="term" value="F:zinc ion binding"/>
    <property type="evidence" value="ECO:0007669"/>
    <property type="project" value="InterPro"/>
</dbReference>
<dbReference type="InterPro" id="IPR002502">
    <property type="entry name" value="Amidase_domain"/>
</dbReference>
<dbReference type="SMART" id="SM00644">
    <property type="entry name" value="Ami_2"/>
    <property type="match status" value="1"/>
</dbReference>
<dbReference type="GO" id="GO:0009253">
    <property type="term" value="P:peptidoglycan catabolic process"/>
    <property type="evidence" value="ECO:0007669"/>
    <property type="project" value="InterPro"/>
</dbReference>
<feature type="domain" description="N-acetylmuramoyl-L-alanine amidase" evidence="6">
    <location>
        <begin position="265"/>
        <end position="400"/>
    </location>
</feature>
<dbReference type="Pfam" id="PF01510">
    <property type="entry name" value="Amidase_2"/>
    <property type="match status" value="1"/>
</dbReference>
<feature type="region of interest" description="Disordered" evidence="5">
    <location>
        <begin position="215"/>
        <end position="241"/>
    </location>
</feature>
<dbReference type="SUPFAM" id="SSF55846">
    <property type="entry name" value="N-acetylmuramoyl-L-alanine amidase-like"/>
    <property type="match status" value="1"/>
</dbReference>
<evidence type="ECO:0000256" key="3">
    <source>
        <dbReference type="ARBA" id="ARBA00022859"/>
    </source>
</evidence>
<dbReference type="GO" id="GO:0008745">
    <property type="term" value="F:N-acetylmuramoyl-L-alanine amidase activity"/>
    <property type="evidence" value="ECO:0007669"/>
    <property type="project" value="InterPro"/>
</dbReference>
<dbReference type="OrthoDB" id="10001926at2759"/>
<comment type="function">
    <text evidence="4">Peptidoglycan-recognition protein probably involved in innate immunity by binding to peptidoglycans (PGN) of bacteria and activating the prophenoloxidase (proPO) cascade immune response. Binds to 1,3-beta-D-glucan and PGN.</text>
</comment>
<dbReference type="SMART" id="SM00701">
    <property type="entry name" value="PGRP"/>
    <property type="match status" value="1"/>
</dbReference>
<dbReference type="InterPro" id="IPR006619">
    <property type="entry name" value="PGRP_domain_met/bac"/>
</dbReference>
<dbReference type="GO" id="GO:0045087">
    <property type="term" value="P:innate immune response"/>
    <property type="evidence" value="ECO:0007669"/>
    <property type="project" value="UniProtKB-KW"/>
</dbReference>
<evidence type="ECO:0000259" key="6">
    <source>
        <dbReference type="SMART" id="SM00644"/>
    </source>
</evidence>
<evidence type="ECO:0000256" key="2">
    <source>
        <dbReference type="ARBA" id="ARBA00022588"/>
    </source>
</evidence>
<dbReference type="InterPro" id="IPR015510">
    <property type="entry name" value="PGRP"/>
</dbReference>
<dbReference type="AlphaFoldDB" id="A0A653C529"/>
<protein>
    <recommendedName>
        <fullName evidence="10">Peptidoglycan recognition protein family domain-containing protein</fullName>
    </recommendedName>
</protein>
<evidence type="ECO:0000256" key="1">
    <source>
        <dbReference type="ARBA" id="ARBA00007553"/>
    </source>
</evidence>
<sequence>MPGANVSKLPDAGCPNENCQKQVVGTNQITPDGIELEVVSCAADDSSDDDDDGTMVGPSSGVSLYDSVNVVNSNDVHIGNKTIYQGPVKIKQILYANNTEVTNPQILGEAILPVTFKDQLKSELAVLNGYVYSNAQSKSGANGVDNPGFLKDSAVGTNDIKEEVTSGKHKQNHKGPFFQCSGKYQWLWQKRMILIVIVTVSIAIVSGIQLYRNTSSQTSTESEENHVDENEHESPLDYISDSNGTINKKVRIFSRKQWLAQPPSHPVNDLQKVPVSLVIIQHSATESCLSQSQCIFQTRYIQMFHIESLGWSDIGYNFLVGGDGDAYEGRGWKKEGSHTLGYNKNSIGVCFIGTFINEPPPENQIAAFHHLMKVGVELGHLTKDYKVLAAKQLQATASPGEAFIRVIRTWEHWAPKP</sequence>
<evidence type="ECO:0008006" key="10">
    <source>
        <dbReference type="Google" id="ProtNLM"/>
    </source>
</evidence>
<evidence type="ECO:0000259" key="7">
    <source>
        <dbReference type="SMART" id="SM00701"/>
    </source>
</evidence>
<keyword evidence="2" id="KW-0399">Innate immunity</keyword>
<dbReference type="PANTHER" id="PTHR11022">
    <property type="entry name" value="PEPTIDOGLYCAN RECOGNITION PROTEIN"/>
    <property type="match status" value="1"/>
</dbReference>
<evidence type="ECO:0000256" key="5">
    <source>
        <dbReference type="SAM" id="MobiDB-lite"/>
    </source>
</evidence>
<proteinExistence type="inferred from homology"/>
<dbReference type="Proteomes" id="UP000410492">
    <property type="component" value="Unassembled WGS sequence"/>
</dbReference>
<dbReference type="FunFam" id="3.40.80.10:FF:000001">
    <property type="entry name" value="Peptidoglycan recognition protein 1"/>
    <property type="match status" value="1"/>
</dbReference>
<dbReference type="PANTHER" id="PTHR11022:SF41">
    <property type="entry name" value="PEPTIDOGLYCAN-RECOGNITION PROTEIN LC-RELATED"/>
    <property type="match status" value="1"/>
</dbReference>
<keyword evidence="9" id="KW-1185">Reference proteome</keyword>
<reference evidence="8 9" key="1">
    <citation type="submission" date="2019-01" db="EMBL/GenBank/DDBJ databases">
        <authorList>
            <person name="Sayadi A."/>
        </authorList>
    </citation>
    <scope>NUCLEOTIDE SEQUENCE [LARGE SCALE GENOMIC DNA]</scope>
</reference>
<feature type="domain" description="Peptidoglycan recognition protein family" evidence="7">
    <location>
        <begin position="250"/>
        <end position="394"/>
    </location>
</feature>
<dbReference type="EMBL" id="CAACVG010006999">
    <property type="protein sequence ID" value="VEN43021.1"/>
    <property type="molecule type" value="Genomic_DNA"/>
</dbReference>
<gene>
    <name evidence="8" type="ORF">CALMAC_LOCUS6310</name>
</gene>
<feature type="compositionally biased region" description="Basic and acidic residues" evidence="5">
    <location>
        <begin position="223"/>
        <end position="235"/>
    </location>
</feature>
<dbReference type="CDD" id="cd06583">
    <property type="entry name" value="PGRP"/>
    <property type="match status" value="1"/>
</dbReference>
<accession>A0A653C529</accession>
<evidence type="ECO:0000256" key="4">
    <source>
        <dbReference type="ARBA" id="ARBA00057187"/>
    </source>
</evidence>
<evidence type="ECO:0000313" key="8">
    <source>
        <dbReference type="EMBL" id="VEN43021.1"/>
    </source>
</evidence>
<dbReference type="InterPro" id="IPR036505">
    <property type="entry name" value="Amidase/PGRP_sf"/>
</dbReference>